<evidence type="ECO:0000256" key="1">
    <source>
        <dbReference type="SAM" id="SignalP"/>
    </source>
</evidence>
<dbReference type="InterPro" id="IPR014917">
    <property type="entry name" value="DUF1800"/>
</dbReference>
<dbReference type="Proteomes" id="UP001056681">
    <property type="component" value="Chromosome"/>
</dbReference>
<gene>
    <name evidence="2" type="ORF">IM816_08945</name>
</gene>
<protein>
    <submittedName>
        <fullName evidence="2">DUF1800 domain-containing protein</fullName>
    </submittedName>
</protein>
<proteinExistence type="predicted"/>
<feature type="signal peptide" evidence="1">
    <location>
        <begin position="1"/>
        <end position="24"/>
    </location>
</feature>
<dbReference type="RefSeq" id="WP_250340635.1">
    <property type="nucleotide sequence ID" value="NZ_CP063231.1"/>
</dbReference>
<name>A0ABY4T5J6_9GAMM</name>
<evidence type="ECO:0000313" key="2">
    <source>
        <dbReference type="EMBL" id="URL60183.1"/>
    </source>
</evidence>
<reference evidence="2" key="1">
    <citation type="submission" date="2020-10" db="EMBL/GenBank/DDBJ databases">
        <title>Whole-genome sequence of Luteibacter sp. EIF3.</title>
        <authorList>
            <person name="Friedrich I."/>
            <person name="Hertel R."/>
            <person name="Daniel R."/>
        </authorList>
    </citation>
    <scope>NUCLEOTIDE SEQUENCE</scope>
    <source>
        <strain evidence="2">EIF3</strain>
    </source>
</reference>
<evidence type="ECO:0000313" key="3">
    <source>
        <dbReference type="Proteomes" id="UP001056681"/>
    </source>
</evidence>
<keyword evidence="3" id="KW-1185">Reference proteome</keyword>
<feature type="chain" id="PRO_5045975192" evidence="1">
    <location>
        <begin position="25"/>
        <end position="507"/>
    </location>
</feature>
<keyword evidence="1" id="KW-0732">Signal</keyword>
<dbReference type="EMBL" id="CP063231">
    <property type="protein sequence ID" value="URL60183.1"/>
    <property type="molecule type" value="Genomic_DNA"/>
</dbReference>
<sequence length="507" mass="56628">MRSIFTTSLTALLCLAAAAPPAFAADKPLSQEDTEWLDRVTFGLDTATVASYRDLGRRRFLEAQLHPKTDALPQPIAAQIAGFDVMKTPPETLLATVRDQYRDINAMPDGDAKQEARKALQKQGNDYAQQAQAAELLRAIYDENQLREQLVWFWLNHFSVFKDKGRVRWLVADYAQNTIRPHALGKFRDLVMATLKSPAMLEYLDNAQNARDKINENYARELMELHTLGVNSGYTQTDVQSLAHILTGVGVNFDGQPRKLRPDLRPYYVQEGVFEFNPNRHDFGDQVLLGKTIKGGGFDEVEKAVDLIVSQPACATFISTKLAKYFVSDNPPPSLIAAMAKTFRRSDGDIAKVMETMLTSKEFTASLGKRYKDPTQFLVSTMRLAYDGKPVENPRPLVNWINQLGQAPFGRITPDGWPVTDSEWSSSGQVAKRFEIARSIGSGANHLFDLDDTGKRSVGGFPQLTTPTYYATIEPTLGAKTRAALSQATSQQEWNTFLLASPEFNYR</sequence>
<dbReference type="Pfam" id="PF08811">
    <property type="entry name" value="DUF1800"/>
    <property type="match status" value="1"/>
</dbReference>
<accession>A0ABY4T5J6</accession>
<organism evidence="2 3">
    <name type="scientific">Luteibacter flocculans</name>
    <dbReference type="NCBI Taxonomy" id="2780091"/>
    <lineage>
        <taxon>Bacteria</taxon>
        <taxon>Pseudomonadati</taxon>
        <taxon>Pseudomonadota</taxon>
        <taxon>Gammaproteobacteria</taxon>
        <taxon>Lysobacterales</taxon>
        <taxon>Rhodanobacteraceae</taxon>
        <taxon>Luteibacter</taxon>
    </lineage>
</organism>